<dbReference type="PANTHER" id="PTHR33431">
    <property type="entry name" value="ENABLED-LIKE PROTEIN (DUF1635)"/>
    <property type="match status" value="1"/>
</dbReference>
<feature type="compositionally biased region" description="Pro residues" evidence="2">
    <location>
        <begin position="75"/>
        <end position="87"/>
    </location>
</feature>
<dbReference type="Proteomes" id="UP000653305">
    <property type="component" value="Unassembled WGS sequence"/>
</dbReference>
<feature type="coiled-coil region" evidence="1">
    <location>
        <begin position="6"/>
        <end position="40"/>
    </location>
</feature>
<dbReference type="OrthoDB" id="909552at2759"/>
<gene>
    <name evidence="3" type="ORF">PHJA_000113700</name>
</gene>
<evidence type="ECO:0000313" key="3">
    <source>
        <dbReference type="EMBL" id="GFP79702.1"/>
    </source>
</evidence>
<protein>
    <submittedName>
        <fullName evidence="3">Uncharacterized protein</fullName>
    </submittedName>
</protein>
<evidence type="ECO:0000256" key="2">
    <source>
        <dbReference type="SAM" id="MobiDB-lite"/>
    </source>
</evidence>
<evidence type="ECO:0000313" key="4">
    <source>
        <dbReference type="Proteomes" id="UP000653305"/>
    </source>
</evidence>
<name>A0A830B2H1_9LAMI</name>
<dbReference type="PANTHER" id="PTHR33431:SF3">
    <property type="entry name" value="ENABLED-LIKE PROTEIN (DUF1635)"/>
    <property type="match status" value="1"/>
</dbReference>
<dbReference type="Pfam" id="PF07795">
    <property type="entry name" value="DUF1635"/>
    <property type="match status" value="2"/>
</dbReference>
<feature type="region of interest" description="Disordered" evidence="2">
    <location>
        <begin position="42"/>
        <end position="88"/>
    </location>
</feature>
<dbReference type="AlphaFoldDB" id="A0A830B2H1"/>
<dbReference type="EMBL" id="BMAC01000011">
    <property type="protein sequence ID" value="GFP79702.1"/>
    <property type="molecule type" value="Genomic_DNA"/>
</dbReference>
<comment type="caution">
    <text evidence="3">The sequence shown here is derived from an EMBL/GenBank/DDBJ whole genome shotgun (WGS) entry which is preliminary data.</text>
</comment>
<evidence type="ECO:0000256" key="1">
    <source>
        <dbReference type="SAM" id="Coils"/>
    </source>
</evidence>
<accession>A0A830B2H1</accession>
<proteinExistence type="predicted"/>
<dbReference type="InterPro" id="IPR012862">
    <property type="entry name" value="DUF1635"/>
</dbReference>
<feature type="non-terminal residue" evidence="3">
    <location>
        <position position="121"/>
    </location>
</feature>
<organism evidence="3 4">
    <name type="scientific">Phtheirospermum japonicum</name>
    <dbReference type="NCBI Taxonomy" id="374723"/>
    <lineage>
        <taxon>Eukaryota</taxon>
        <taxon>Viridiplantae</taxon>
        <taxon>Streptophyta</taxon>
        <taxon>Embryophyta</taxon>
        <taxon>Tracheophyta</taxon>
        <taxon>Spermatophyta</taxon>
        <taxon>Magnoliopsida</taxon>
        <taxon>eudicotyledons</taxon>
        <taxon>Gunneridae</taxon>
        <taxon>Pentapetalae</taxon>
        <taxon>asterids</taxon>
        <taxon>lamiids</taxon>
        <taxon>Lamiales</taxon>
        <taxon>Orobanchaceae</taxon>
        <taxon>Orobanchaceae incertae sedis</taxon>
        <taxon>Phtheirospermum</taxon>
    </lineage>
</organism>
<keyword evidence="1" id="KW-0175">Coiled coil</keyword>
<keyword evidence="4" id="KW-1185">Reference proteome</keyword>
<reference evidence="3" key="1">
    <citation type="submission" date="2020-07" db="EMBL/GenBank/DDBJ databases">
        <title>Ethylene signaling mediates host invasion by parasitic plants.</title>
        <authorList>
            <person name="Yoshida S."/>
        </authorList>
    </citation>
    <scope>NUCLEOTIDE SEQUENCE</scope>
    <source>
        <strain evidence="3">Okayama</strain>
    </source>
</reference>
<sequence>MRDLEIAQLKAFLSAAVKERDEAQQNCQRACCQHALLQNQLQKKQKRHQLSAPHSGVSSSVEDDACDERSIGSSPPEPELPVAPNMPLPEKGKLLQAVIKAGPLLQTLLIAGGPLPQWRHP</sequence>